<keyword evidence="3" id="KW-0464">Manganese</keyword>
<keyword evidence="7" id="KW-1185">Reference proteome</keyword>
<dbReference type="PRINTS" id="PR00116">
    <property type="entry name" value="ARGINASE"/>
</dbReference>
<protein>
    <submittedName>
        <fullName evidence="6">Arginase family protein</fullName>
    </submittedName>
</protein>
<dbReference type="PROSITE" id="PS51409">
    <property type="entry name" value="ARGINASE_2"/>
    <property type="match status" value="1"/>
</dbReference>
<accession>A0ABZ1BA73</accession>
<dbReference type="Gene3D" id="3.40.800.10">
    <property type="entry name" value="Ureohydrolase domain"/>
    <property type="match status" value="1"/>
</dbReference>
<dbReference type="PANTHER" id="PTHR43782:SF3">
    <property type="entry name" value="ARGINASE"/>
    <property type="match status" value="1"/>
</dbReference>
<dbReference type="RefSeq" id="WP_324278279.1">
    <property type="nucleotide sequence ID" value="NZ_CP141261.1"/>
</dbReference>
<evidence type="ECO:0000256" key="5">
    <source>
        <dbReference type="SAM" id="MobiDB-lite"/>
    </source>
</evidence>
<evidence type="ECO:0000256" key="2">
    <source>
        <dbReference type="ARBA" id="ARBA00022801"/>
    </source>
</evidence>
<feature type="compositionally biased region" description="Low complexity" evidence="5">
    <location>
        <begin position="284"/>
        <end position="297"/>
    </location>
</feature>
<dbReference type="InterPro" id="IPR006035">
    <property type="entry name" value="Ureohydrolase"/>
</dbReference>
<evidence type="ECO:0000256" key="4">
    <source>
        <dbReference type="PROSITE-ProRule" id="PRU00742"/>
    </source>
</evidence>
<dbReference type="CDD" id="cd09999">
    <property type="entry name" value="Arginase-like_1"/>
    <property type="match status" value="1"/>
</dbReference>
<sequence>MAPVDSGQVGARMGNGPTALAGAGAAERLRRRGHVVTEQVVLPSSSWRAELATGFELNRLVSAAVSDATGAGEVPVLLAGNCNTTLGVLAGLSGAGPRLGLLWLDAHGDFNTPDEDTSGFLDGQGLAIVVGRCWRALAGSVPGFSPLPERDVVLVGARDLSQAQVGVLERSALTWLRPDRARRPQEVGIALDRLAARVDAVHFHVDLDVHDPRSRRPTAMRHPTGCRPPTSCRSCCRQPSACRSCRRRWPPTIPPTTSRTGCGRRHSPSWTPSPAAPRRCGPWSTGSSVTSGAVSIAFSAPSRPRTGTAAAHHSPGPNRSACQPASAARRTTAAAAARVTARASTPRSR</sequence>
<feature type="region of interest" description="Disordered" evidence="5">
    <location>
        <begin position="256"/>
        <end position="349"/>
    </location>
</feature>
<evidence type="ECO:0000313" key="6">
    <source>
        <dbReference type="EMBL" id="WRL66968.1"/>
    </source>
</evidence>
<evidence type="ECO:0000313" key="7">
    <source>
        <dbReference type="Proteomes" id="UP001324287"/>
    </source>
</evidence>
<organism evidence="6 7">
    <name type="scientific">Blastococcus brunescens</name>
    <dbReference type="NCBI Taxonomy" id="1564165"/>
    <lineage>
        <taxon>Bacteria</taxon>
        <taxon>Bacillati</taxon>
        <taxon>Actinomycetota</taxon>
        <taxon>Actinomycetes</taxon>
        <taxon>Geodermatophilales</taxon>
        <taxon>Geodermatophilaceae</taxon>
        <taxon>Blastococcus</taxon>
    </lineage>
</organism>
<dbReference type="SUPFAM" id="SSF52768">
    <property type="entry name" value="Arginase/deacetylase"/>
    <property type="match status" value="1"/>
</dbReference>
<dbReference type="PANTHER" id="PTHR43782">
    <property type="entry name" value="ARGINASE"/>
    <property type="match status" value="1"/>
</dbReference>
<feature type="compositionally biased region" description="Low complexity" evidence="5">
    <location>
        <begin position="325"/>
        <end position="349"/>
    </location>
</feature>
<dbReference type="Pfam" id="PF00491">
    <property type="entry name" value="Arginase"/>
    <property type="match status" value="1"/>
</dbReference>
<dbReference type="InterPro" id="IPR023696">
    <property type="entry name" value="Ureohydrolase_dom_sf"/>
</dbReference>
<evidence type="ECO:0000256" key="1">
    <source>
        <dbReference type="ARBA" id="ARBA00022723"/>
    </source>
</evidence>
<reference evidence="6 7" key="1">
    <citation type="submission" date="2023-12" db="EMBL/GenBank/DDBJ databases">
        <title>Blastococcus brunescens sp. nov., an actonobacterium isolated from sandstone collected in sahara desert.</title>
        <authorList>
            <person name="Gtari M."/>
            <person name="Ghodhbane F."/>
        </authorList>
    </citation>
    <scope>NUCLEOTIDE SEQUENCE [LARGE SCALE GENOMIC DNA]</scope>
    <source>
        <strain evidence="6 7">BMG 8361</strain>
    </source>
</reference>
<name>A0ABZ1BA73_9ACTN</name>
<proteinExistence type="inferred from homology"/>
<keyword evidence="2" id="KW-0378">Hydrolase</keyword>
<dbReference type="Proteomes" id="UP001324287">
    <property type="component" value="Chromosome"/>
</dbReference>
<evidence type="ECO:0000256" key="3">
    <source>
        <dbReference type="ARBA" id="ARBA00023211"/>
    </source>
</evidence>
<keyword evidence="1" id="KW-0479">Metal-binding</keyword>
<dbReference type="EMBL" id="CP141261">
    <property type="protein sequence ID" value="WRL66968.1"/>
    <property type="molecule type" value="Genomic_DNA"/>
</dbReference>
<comment type="similarity">
    <text evidence="4">Belongs to the arginase family.</text>
</comment>
<gene>
    <name evidence="6" type="ORF">U6N30_12875</name>
</gene>